<evidence type="ECO:0000256" key="1">
    <source>
        <dbReference type="SAM" id="MobiDB-lite"/>
    </source>
</evidence>
<proteinExistence type="predicted"/>
<comment type="caution">
    <text evidence="2">The sequence shown here is derived from an EMBL/GenBank/DDBJ whole genome shotgun (WGS) entry which is preliminary data.</text>
</comment>
<keyword evidence="3" id="KW-1185">Reference proteome</keyword>
<feature type="non-terminal residue" evidence="2">
    <location>
        <position position="527"/>
    </location>
</feature>
<name>A0A2R6P0E0_9APHY</name>
<dbReference type="Proteomes" id="UP000186601">
    <property type="component" value="Unassembled WGS sequence"/>
</dbReference>
<dbReference type="PANTHER" id="PTHR35871:SF1">
    <property type="entry name" value="CXC1-LIKE CYSTEINE CLUSTER ASSOCIATED WITH KDZ TRANSPOSASES DOMAIN-CONTAINING PROTEIN"/>
    <property type="match status" value="1"/>
</dbReference>
<dbReference type="STRING" id="98765.A0A2R6P0E0"/>
<evidence type="ECO:0000313" key="3">
    <source>
        <dbReference type="Proteomes" id="UP000186601"/>
    </source>
</evidence>
<evidence type="ECO:0000313" key="2">
    <source>
        <dbReference type="EMBL" id="PSR82223.1"/>
    </source>
</evidence>
<protein>
    <submittedName>
        <fullName evidence="2">Uncharacterized protein</fullName>
    </submittedName>
</protein>
<dbReference type="PANTHER" id="PTHR35871">
    <property type="entry name" value="EXPRESSED PROTEIN"/>
    <property type="match status" value="1"/>
</dbReference>
<dbReference type="EMBL" id="MLYV02000595">
    <property type="protein sequence ID" value="PSR82223.1"/>
    <property type="molecule type" value="Genomic_DNA"/>
</dbReference>
<gene>
    <name evidence="2" type="ORF">PHLCEN_2v6107</name>
</gene>
<organism evidence="2 3">
    <name type="scientific">Hermanssonia centrifuga</name>
    <dbReference type="NCBI Taxonomy" id="98765"/>
    <lineage>
        <taxon>Eukaryota</taxon>
        <taxon>Fungi</taxon>
        <taxon>Dikarya</taxon>
        <taxon>Basidiomycota</taxon>
        <taxon>Agaricomycotina</taxon>
        <taxon>Agaricomycetes</taxon>
        <taxon>Polyporales</taxon>
        <taxon>Meruliaceae</taxon>
        <taxon>Hermanssonia</taxon>
    </lineage>
</organism>
<reference evidence="2 3" key="1">
    <citation type="submission" date="2018-02" db="EMBL/GenBank/DDBJ databases">
        <title>Genome sequence of the basidiomycete white-rot fungus Phlebia centrifuga.</title>
        <authorList>
            <person name="Granchi Z."/>
            <person name="Peng M."/>
            <person name="de Vries R.P."/>
            <person name="Hilden K."/>
            <person name="Makela M.R."/>
            <person name="Grigoriev I."/>
            <person name="Riley R."/>
        </authorList>
    </citation>
    <scope>NUCLEOTIDE SEQUENCE [LARGE SCALE GENOMIC DNA]</scope>
    <source>
        <strain evidence="2 3">FBCC195</strain>
    </source>
</reference>
<dbReference type="OrthoDB" id="2790899at2759"/>
<dbReference type="AlphaFoldDB" id="A0A2R6P0E0"/>
<accession>A0A2R6P0E0</accession>
<feature type="region of interest" description="Disordered" evidence="1">
    <location>
        <begin position="61"/>
        <end position="96"/>
    </location>
</feature>
<sequence length="527" mass="59678">MPRRLLGTLRNLGQYAIQNTSEWTKRKRGPGDKENILHDGYNSLPVRKRARLTPSSLTITPDLPSLAVAPDLPSDLEEPRPQVHAPSPIAIEDPLAPTTFSEDPLVPITVDVTAEPFPSDSQITFDTPETPNTIEDSCNNIPYNSNNSNLFAYTPSHQQSPTIPAALAALHDIEATLKPPRKKGGYKDVHINSFTRERMETMRTFLSHYTNGSSDVRGQWIAASRRTSTGMSKHDWFARNLRLLTKNYVKDRGCLPANPYGVWNESLLDDEDFVSELTLHLQSVGKYVCAADIISYLAQLEVKERLGLERPVCLTTAKRWMDQLGYRWKRTFKGTYIDGHEREDVVDYRQNIYLPRWAKIAPHTRQWDNNGLKVKNESVPDSGPPHKPTVVWYHDDSENPTPYAKDEGASMMVADFVSEDYGWLQSMDGKEDARVIFKAGKARDGYFTNEDILKQADRAMRILKRDRPNEDHVLVVDNATTHCKLPDGALSARKTPKNTPREGRNWFVEVINRDDHGQPRVGPNGKL</sequence>